<feature type="transmembrane region" description="Helical" evidence="1">
    <location>
        <begin position="298"/>
        <end position="320"/>
    </location>
</feature>
<feature type="transmembrane region" description="Helical" evidence="1">
    <location>
        <begin position="172"/>
        <end position="193"/>
    </location>
</feature>
<evidence type="ECO:0000313" key="2">
    <source>
        <dbReference type="EnsemblMetazoa" id="tetur44g00110.1"/>
    </source>
</evidence>
<evidence type="ECO:0008006" key="4">
    <source>
        <dbReference type="Google" id="ProtNLM"/>
    </source>
</evidence>
<reference evidence="3" key="1">
    <citation type="submission" date="2011-08" db="EMBL/GenBank/DDBJ databases">
        <authorList>
            <person name="Rombauts S."/>
        </authorList>
    </citation>
    <scope>NUCLEOTIDE SEQUENCE</scope>
    <source>
        <strain evidence="3">London</strain>
    </source>
</reference>
<proteinExistence type="predicted"/>
<feature type="transmembrane region" description="Helical" evidence="1">
    <location>
        <begin position="69"/>
        <end position="88"/>
    </location>
</feature>
<feature type="transmembrane region" description="Helical" evidence="1">
    <location>
        <begin position="108"/>
        <end position="126"/>
    </location>
</feature>
<keyword evidence="3" id="KW-1185">Reference proteome</keyword>
<name>T1L5A6_TETUR</name>
<reference evidence="2" key="2">
    <citation type="submission" date="2015-06" db="UniProtKB">
        <authorList>
            <consortium name="EnsemblMetazoa"/>
        </authorList>
    </citation>
    <scope>IDENTIFICATION</scope>
</reference>
<keyword evidence="1" id="KW-0472">Membrane</keyword>
<evidence type="ECO:0000256" key="1">
    <source>
        <dbReference type="SAM" id="Phobius"/>
    </source>
</evidence>
<dbReference type="EMBL" id="CAEY01001235">
    <property type="status" value="NOT_ANNOTATED_CDS"/>
    <property type="molecule type" value="Genomic_DNA"/>
</dbReference>
<feature type="transmembrane region" description="Helical" evidence="1">
    <location>
        <begin position="327"/>
        <end position="346"/>
    </location>
</feature>
<dbReference type="AlphaFoldDB" id="T1L5A6"/>
<protein>
    <recommendedName>
        <fullName evidence="4">Gustatory receptor</fullName>
    </recommendedName>
</protein>
<evidence type="ECO:0000313" key="3">
    <source>
        <dbReference type="Proteomes" id="UP000015104"/>
    </source>
</evidence>
<dbReference type="HOGENOM" id="CLU_048807_2_0_1"/>
<feature type="transmembrane region" description="Helical" evidence="1">
    <location>
        <begin position="223"/>
        <end position="245"/>
    </location>
</feature>
<dbReference type="EnsemblMetazoa" id="tetur44g00110.1">
    <property type="protein sequence ID" value="tetur44g00110.1"/>
    <property type="gene ID" value="tetur44g00110"/>
</dbReference>
<accession>T1L5A6</accession>
<keyword evidence="1" id="KW-0812">Transmembrane</keyword>
<keyword evidence="1" id="KW-1133">Transmembrane helix</keyword>
<sequence>MTKLRMVDFGKAIRNFLFRTIGLPDESDMTTRKALIRFDKATKFFLTSLRNGYEQNDGKLVLKIRLRNIFLRSAIIFTIIRTTVFLFVDNYYFDLFLANPFSRNKSTKSFLFLILMDLICIWLFTLREYCLHVEETGRFKVFRVFYQIAKNGLDPVKLGLSHRQCKKFHRKMHFLMIHGYRMILITSVLIFVASTALKVLNFSSYLTAVHLIFLVAHIPIECFSILTVSASGISFFINFGSYLALNLSRFNTLTEIIKKNSVVISSNSTAFRNMNNRVVYFLNHFDKIDTHWKYLLQYYFFMISLTADFGFFVAVILDFGSDIVTKILAFYSIVGHFSGMMGYYLFANFYHETIDLHKRYVSIILNADSASRVDKLKALGILERTGGPHKGVSIGDFCRLKRSTCIRYLLENASFLLLLRCNIRS</sequence>
<organism evidence="2 3">
    <name type="scientific">Tetranychus urticae</name>
    <name type="common">Two-spotted spider mite</name>
    <dbReference type="NCBI Taxonomy" id="32264"/>
    <lineage>
        <taxon>Eukaryota</taxon>
        <taxon>Metazoa</taxon>
        <taxon>Ecdysozoa</taxon>
        <taxon>Arthropoda</taxon>
        <taxon>Chelicerata</taxon>
        <taxon>Arachnida</taxon>
        <taxon>Acari</taxon>
        <taxon>Acariformes</taxon>
        <taxon>Trombidiformes</taxon>
        <taxon>Prostigmata</taxon>
        <taxon>Eleutherengona</taxon>
        <taxon>Raphignathae</taxon>
        <taxon>Tetranychoidea</taxon>
        <taxon>Tetranychidae</taxon>
        <taxon>Tetranychus</taxon>
    </lineage>
</organism>
<dbReference type="Proteomes" id="UP000015104">
    <property type="component" value="Unassembled WGS sequence"/>
</dbReference>